<evidence type="ECO:0000256" key="1">
    <source>
        <dbReference type="SAM" id="MobiDB-lite"/>
    </source>
</evidence>
<sequence>MHFSLPFNSSCLPAIHVMGVGNVELPVSSKNTEKLLVVAEPTSFASSKHGKRMKISINCSWQIERACISFPETSKCLVQNISKWIKLVLIEHGIDVQWVEADCYLTRLIIYHSGGNYIRHCYTKQGIGHFGTIILQLPVKNEHRGGKMKISQTSETNHKKTITQDLSLCNDPSFYVNFFSLDCERVIEPKRKGWNIELVYNLVWKPEKATLALPNVLSFLVTLTKMTLELRVWQENVSENCRPKIMIIGLDRKYNPSRHSFSTLMGSDRQVALLMCSVPFVDVYLARLTRRITRIAFRGHQNAKSGVVQQSSATGNNGNFVEMKEIQYVTHSASHWVGVDDCVTQFHNLDIDEEAQMVKPLFEKSTTPDKVQRQNTKSREHILIHDFYQTVLILWPRQGSLYMDIHHRPDYVLDQLERGAIRNPLRTVRAMITHSEFMETRILSLLNLCLSLKAKKEALQLLQVMANKSIGVLSEYAAVLISDVACKLIGWTDCENVINKLLAIKPYEHLSHFLTLGRALLRHNCTIGFSSVSNQIWNFFMECVRSNGIPNSEKVLSLCIEMAVCMEQSSALIQSRSEQFLSCFMTLPLLQQCHIIIDLKEIYKKNSAGQKCYLSLCRYVAVTVTSCSVSIIDCVVDVLGCFLLLEPEPVNIADIFLENICRSQRDACENNQLLEKLVASLHTLNLTTHTAVQLLDCRISQLSSLRKPKFSWSMKEAKFPDAVKYPAIAEFLQSSGKSVILKLDRISKMREAKDFIRVSFEVMDDCVRRGYSAVAVATKSGRSIYCDIVKTRHLHTFLTEQFEAKMDELKRLKQLRPIVGCSNPNAQQPPDASRQKTKVVAAPSVKSKKAKMEKGRKLA</sequence>
<dbReference type="PANTHER" id="PTHR33099">
    <property type="entry name" value="FE2OG DIOXYGENASE DOMAIN-CONTAINING PROTEIN"/>
    <property type="match status" value="1"/>
</dbReference>
<gene>
    <name evidence="2" type="ORF">APZ42_013963</name>
</gene>
<feature type="compositionally biased region" description="Basic and acidic residues" evidence="1">
    <location>
        <begin position="850"/>
        <end position="859"/>
    </location>
</feature>
<evidence type="ECO:0000313" key="3">
    <source>
        <dbReference type="Proteomes" id="UP000076858"/>
    </source>
</evidence>
<organism evidence="2 3">
    <name type="scientific">Daphnia magna</name>
    <dbReference type="NCBI Taxonomy" id="35525"/>
    <lineage>
        <taxon>Eukaryota</taxon>
        <taxon>Metazoa</taxon>
        <taxon>Ecdysozoa</taxon>
        <taxon>Arthropoda</taxon>
        <taxon>Crustacea</taxon>
        <taxon>Branchiopoda</taxon>
        <taxon>Diplostraca</taxon>
        <taxon>Cladocera</taxon>
        <taxon>Anomopoda</taxon>
        <taxon>Daphniidae</taxon>
        <taxon>Daphnia</taxon>
    </lineage>
</organism>
<evidence type="ECO:0000313" key="2">
    <source>
        <dbReference type="EMBL" id="KZS19530.1"/>
    </source>
</evidence>
<name>A0A162QB55_9CRUS</name>
<dbReference type="OrthoDB" id="124582at2759"/>
<dbReference type="PANTHER" id="PTHR33099:SF7">
    <property type="entry name" value="MYND-TYPE DOMAIN-CONTAINING PROTEIN"/>
    <property type="match status" value="1"/>
</dbReference>
<keyword evidence="3" id="KW-1185">Reference proteome</keyword>
<comment type="caution">
    <text evidence="2">The sequence shown here is derived from an EMBL/GenBank/DDBJ whole genome shotgun (WGS) entry which is preliminary data.</text>
</comment>
<dbReference type="AlphaFoldDB" id="A0A162QB55"/>
<reference evidence="2 3" key="1">
    <citation type="submission" date="2016-03" db="EMBL/GenBank/DDBJ databases">
        <title>EvidentialGene: Evidence-directed Construction of Genes on Genomes.</title>
        <authorList>
            <person name="Gilbert D.G."/>
            <person name="Choi J.-H."/>
            <person name="Mockaitis K."/>
            <person name="Colbourne J."/>
            <person name="Pfrender M."/>
        </authorList>
    </citation>
    <scope>NUCLEOTIDE SEQUENCE [LARGE SCALE GENOMIC DNA]</scope>
    <source>
        <strain evidence="2 3">Xinb3</strain>
        <tissue evidence="2">Complete organism</tissue>
    </source>
</reference>
<proteinExistence type="predicted"/>
<feature type="region of interest" description="Disordered" evidence="1">
    <location>
        <begin position="820"/>
        <end position="859"/>
    </location>
</feature>
<dbReference type="EMBL" id="LRGB01000359">
    <property type="protein sequence ID" value="KZS19530.1"/>
    <property type="molecule type" value="Genomic_DNA"/>
</dbReference>
<dbReference type="Proteomes" id="UP000076858">
    <property type="component" value="Unassembled WGS sequence"/>
</dbReference>
<accession>A0A162QB55</accession>
<protein>
    <submittedName>
        <fullName evidence="2">Uncharacterized protein</fullName>
    </submittedName>
</protein>